<protein>
    <recommendedName>
        <fullName evidence="6">Outer membrane protein assembly factor BamD</fullName>
    </recommendedName>
</protein>
<evidence type="ECO:0000256" key="3">
    <source>
        <dbReference type="ARBA" id="ARBA00023139"/>
    </source>
</evidence>
<dbReference type="RefSeq" id="WP_183400564.1">
    <property type="nucleotide sequence ID" value="NZ_JACIDS010000005.1"/>
</dbReference>
<gene>
    <name evidence="6" type="primary">bamD</name>
    <name evidence="9" type="ORF">GGR25_003972</name>
</gene>
<comment type="similarity">
    <text evidence="6">Belongs to the BamD family.</text>
</comment>
<comment type="function">
    <text evidence="6">Part of the outer membrane protein assembly complex, which is involved in assembly and insertion of beta-barrel proteins into the outer membrane.</text>
</comment>
<evidence type="ECO:0000256" key="1">
    <source>
        <dbReference type="ARBA" id="ARBA00022729"/>
    </source>
</evidence>
<keyword evidence="1 6" id="KW-0732">Signal</keyword>
<dbReference type="GO" id="GO:0051205">
    <property type="term" value="P:protein insertion into membrane"/>
    <property type="evidence" value="ECO:0007669"/>
    <property type="project" value="UniProtKB-UniRule"/>
</dbReference>
<reference evidence="9 10" key="1">
    <citation type="submission" date="2020-08" db="EMBL/GenBank/DDBJ databases">
        <title>Genomic Encyclopedia of Type Strains, Phase IV (KMG-IV): sequencing the most valuable type-strain genomes for metagenomic binning, comparative biology and taxonomic classification.</title>
        <authorList>
            <person name="Goeker M."/>
        </authorList>
    </citation>
    <scope>NUCLEOTIDE SEQUENCE [LARGE SCALE GENOMIC DNA]</scope>
    <source>
        <strain evidence="9 10">DSM 25966</strain>
    </source>
</reference>
<dbReference type="GO" id="GO:0043165">
    <property type="term" value="P:Gram-negative-bacterium-type cell outer membrane assembly"/>
    <property type="evidence" value="ECO:0007669"/>
    <property type="project" value="UniProtKB-UniRule"/>
</dbReference>
<evidence type="ECO:0000256" key="6">
    <source>
        <dbReference type="HAMAP-Rule" id="MF_00922"/>
    </source>
</evidence>
<dbReference type="InterPro" id="IPR039565">
    <property type="entry name" value="BamD-like"/>
</dbReference>
<keyword evidence="2 6" id="KW-0472">Membrane</keyword>
<comment type="subcellular location">
    <subcellularLocation>
        <location evidence="6">Cell outer membrane</location>
    </subcellularLocation>
</comment>
<dbReference type="InterPro" id="IPR017689">
    <property type="entry name" value="BamD"/>
</dbReference>
<keyword evidence="7" id="KW-0812">Transmembrane</keyword>
<feature type="domain" description="Outer membrane lipoprotein BamD-like" evidence="8">
    <location>
        <begin position="54"/>
        <end position="249"/>
    </location>
</feature>
<dbReference type="Gene3D" id="1.25.40.10">
    <property type="entry name" value="Tetratricopeptide repeat domain"/>
    <property type="match status" value="1"/>
</dbReference>
<evidence type="ECO:0000256" key="4">
    <source>
        <dbReference type="ARBA" id="ARBA00023237"/>
    </source>
</evidence>
<dbReference type="CDD" id="cd15830">
    <property type="entry name" value="BamD"/>
    <property type="match status" value="1"/>
</dbReference>
<dbReference type="EMBL" id="JACIDS010000005">
    <property type="protein sequence ID" value="MBB3932908.1"/>
    <property type="molecule type" value="Genomic_DNA"/>
</dbReference>
<sequence>MNDAGIDLPAKLNTLGRASSVALRAALIVCMITLAGCSSFGNIFGEKDKPEEPDVPAGELYNQALFLMQEGKLRQAVKRFDEVDKQHPYTEWARKALIMSAFSNYRLGRYDDCIESAKRYLSLYPSSKDAAYAQYMIGQSYFKQIPDVTRDQESTQRALDAMQLVIDRYPDSEYVDDAQKDILVARDQLAGKEMQIGRYYLERKEYAAAINRFKIVVQEYANTRQVEEALYRLTAAYYAMGIVPEAQTAAAVLGHNFPDSPWYKDAYKLLQEGGVSPQENKGSWISKAFSLVTG</sequence>
<dbReference type="NCBIfam" id="TIGR03302">
    <property type="entry name" value="OM_YfiO"/>
    <property type="match status" value="1"/>
</dbReference>
<accession>A0A840AUR2</accession>
<proteinExistence type="inferred from homology"/>
<dbReference type="GO" id="GO:1990063">
    <property type="term" value="C:Bam protein complex"/>
    <property type="evidence" value="ECO:0007669"/>
    <property type="project" value="TreeGrafter"/>
</dbReference>
<dbReference type="SUPFAM" id="SSF48452">
    <property type="entry name" value="TPR-like"/>
    <property type="match status" value="1"/>
</dbReference>
<dbReference type="PANTHER" id="PTHR37423">
    <property type="entry name" value="SOLUBLE LYTIC MUREIN TRANSGLYCOSYLASE-RELATED"/>
    <property type="match status" value="1"/>
</dbReference>
<evidence type="ECO:0000256" key="5">
    <source>
        <dbReference type="ARBA" id="ARBA00023288"/>
    </source>
</evidence>
<dbReference type="PANTHER" id="PTHR37423:SF1">
    <property type="entry name" value="OUTER MEMBRANE PROTEIN ASSEMBLY FACTOR BAMD"/>
    <property type="match status" value="1"/>
</dbReference>
<comment type="subunit">
    <text evidence="6">Part of the Bam complex.</text>
</comment>
<evidence type="ECO:0000313" key="9">
    <source>
        <dbReference type="EMBL" id="MBB3932908.1"/>
    </source>
</evidence>
<keyword evidence="4 6" id="KW-0998">Cell outer membrane</keyword>
<keyword evidence="3" id="KW-0564">Palmitate</keyword>
<dbReference type="InterPro" id="IPR011990">
    <property type="entry name" value="TPR-like_helical_dom_sf"/>
</dbReference>
<evidence type="ECO:0000313" key="10">
    <source>
        <dbReference type="Proteomes" id="UP000553963"/>
    </source>
</evidence>
<dbReference type="HAMAP" id="MF_00922">
    <property type="entry name" value="OM_assembly_BamD"/>
    <property type="match status" value="1"/>
</dbReference>
<evidence type="ECO:0000256" key="2">
    <source>
        <dbReference type="ARBA" id="ARBA00023136"/>
    </source>
</evidence>
<comment type="caution">
    <text evidence="9">The sequence shown here is derived from an EMBL/GenBank/DDBJ whole genome shotgun (WGS) entry which is preliminary data.</text>
</comment>
<keyword evidence="5" id="KW-0449">Lipoprotein</keyword>
<dbReference type="AlphaFoldDB" id="A0A840AUR2"/>
<evidence type="ECO:0000256" key="7">
    <source>
        <dbReference type="SAM" id="Phobius"/>
    </source>
</evidence>
<keyword evidence="7" id="KW-1133">Transmembrane helix</keyword>
<feature type="transmembrane region" description="Helical" evidence="7">
    <location>
        <begin position="21"/>
        <end position="44"/>
    </location>
</feature>
<organism evidence="9 10">
    <name type="scientific">Kaistia hirudinis</name>
    <dbReference type="NCBI Taxonomy" id="1293440"/>
    <lineage>
        <taxon>Bacteria</taxon>
        <taxon>Pseudomonadati</taxon>
        <taxon>Pseudomonadota</taxon>
        <taxon>Alphaproteobacteria</taxon>
        <taxon>Hyphomicrobiales</taxon>
        <taxon>Kaistiaceae</taxon>
        <taxon>Kaistia</taxon>
    </lineage>
</organism>
<keyword evidence="10" id="KW-1185">Reference proteome</keyword>
<dbReference type="Proteomes" id="UP000553963">
    <property type="component" value="Unassembled WGS sequence"/>
</dbReference>
<evidence type="ECO:0000259" key="8">
    <source>
        <dbReference type="Pfam" id="PF13525"/>
    </source>
</evidence>
<name>A0A840AUR2_9HYPH</name>
<dbReference type="Pfam" id="PF13525">
    <property type="entry name" value="YfiO"/>
    <property type="match status" value="1"/>
</dbReference>